<comment type="catalytic activity">
    <reaction evidence="1">
        <text>beta-D-ribopyranose = beta-D-ribofuranose</text>
        <dbReference type="Rhea" id="RHEA:25432"/>
        <dbReference type="ChEBI" id="CHEBI:27476"/>
        <dbReference type="ChEBI" id="CHEBI:47002"/>
        <dbReference type="EC" id="5.4.99.62"/>
    </reaction>
</comment>
<comment type="caution">
    <text evidence="4">The sequence shown here is derived from an EMBL/GenBank/DDBJ whole genome shotgun (WGS) entry which is preliminary data.</text>
</comment>
<dbReference type="SUPFAM" id="SSF102546">
    <property type="entry name" value="RbsD-like"/>
    <property type="match status" value="1"/>
</dbReference>
<evidence type="ECO:0000313" key="4">
    <source>
        <dbReference type="EMBL" id="PRD64827.1"/>
    </source>
</evidence>
<dbReference type="Proteomes" id="UP000238589">
    <property type="component" value="Unassembled WGS sequence"/>
</dbReference>
<name>A0A2S9K365_9BURK</name>
<dbReference type="GO" id="GO:0062193">
    <property type="term" value="F:D-ribose pyranase activity"/>
    <property type="evidence" value="ECO:0007669"/>
    <property type="project" value="UniProtKB-EC"/>
</dbReference>
<gene>
    <name evidence="4" type="ORF">C6P64_12455</name>
</gene>
<dbReference type="EMBL" id="PVLQ01000044">
    <property type="protein sequence ID" value="PRD64827.1"/>
    <property type="molecule type" value="Genomic_DNA"/>
</dbReference>
<dbReference type="Gene3D" id="3.40.1650.10">
    <property type="entry name" value="RbsD-like domain"/>
    <property type="match status" value="1"/>
</dbReference>
<dbReference type="InterPro" id="IPR007721">
    <property type="entry name" value="RbsD_FucU"/>
</dbReference>
<dbReference type="GO" id="GO:0006004">
    <property type="term" value="P:fucose metabolic process"/>
    <property type="evidence" value="ECO:0007669"/>
    <property type="project" value="TreeGrafter"/>
</dbReference>
<dbReference type="InterPro" id="IPR023750">
    <property type="entry name" value="RbsD-like_sf"/>
</dbReference>
<dbReference type="PANTHER" id="PTHR31690">
    <property type="entry name" value="FUCOSE MUTAROTASE"/>
    <property type="match status" value="1"/>
</dbReference>
<dbReference type="AlphaFoldDB" id="A0A2S9K365"/>
<dbReference type="GO" id="GO:0036373">
    <property type="term" value="F:L-fucose mutarotase activity"/>
    <property type="evidence" value="ECO:0007669"/>
    <property type="project" value="UniProtKB-EC"/>
</dbReference>
<dbReference type="RefSeq" id="WP_105748894.1">
    <property type="nucleotide sequence ID" value="NZ_PVLQ01000044.1"/>
</dbReference>
<sequence length="147" mass="15577">MLKGIDPLLTPELLMHLCAMGHGEWVAVVDANFTADFLAKGKPVVRLPGHSLERVAQAVLSVFPLAVDVAQPAGYMQHSGLPIGETTGAQSAFIALVQQLEGLAAEQVEPIERFAFYERIAQASLIVQSGEATAFGNAILCKGVILP</sequence>
<accession>A0A2S9K365</accession>
<proteinExistence type="predicted"/>
<organism evidence="4 5">
    <name type="scientific">Malikia granosa</name>
    <dbReference type="NCBI Taxonomy" id="263067"/>
    <lineage>
        <taxon>Bacteria</taxon>
        <taxon>Pseudomonadati</taxon>
        <taxon>Pseudomonadota</taxon>
        <taxon>Betaproteobacteria</taxon>
        <taxon>Burkholderiales</taxon>
        <taxon>Comamonadaceae</taxon>
        <taxon>Malikia</taxon>
    </lineage>
</organism>
<keyword evidence="2" id="KW-0413">Isomerase</keyword>
<dbReference type="PANTHER" id="PTHR31690:SF4">
    <property type="entry name" value="FUCOSE MUTAROTASE"/>
    <property type="match status" value="1"/>
</dbReference>
<dbReference type="InterPro" id="IPR050443">
    <property type="entry name" value="RbsD/FucU_mutarotase"/>
</dbReference>
<dbReference type="OrthoDB" id="7947972at2"/>
<evidence type="ECO:0000256" key="2">
    <source>
        <dbReference type="ARBA" id="ARBA00023235"/>
    </source>
</evidence>
<protein>
    <submittedName>
        <fullName evidence="4">RbsD or FucU transport</fullName>
    </submittedName>
</protein>
<dbReference type="Pfam" id="PF05025">
    <property type="entry name" value="RbsD_FucU"/>
    <property type="match status" value="1"/>
</dbReference>
<evidence type="ECO:0000256" key="3">
    <source>
        <dbReference type="ARBA" id="ARBA00036324"/>
    </source>
</evidence>
<reference evidence="4 5" key="1">
    <citation type="submission" date="2018-03" db="EMBL/GenBank/DDBJ databases">
        <title>Comparative genomics illustrates the genes involved in a hyperalkaliphilic mechanisms of Serpentinomonas isolated from highly-alkaline calcium-rich serpentinized springs.</title>
        <authorList>
            <person name="Suzuki S."/>
            <person name="Ishii S."/>
            <person name="Walworth N."/>
            <person name="Bird L."/>
            <person name="Kuenen J.G."/>
            <person name="Nealson K.H."/>
        </authorList>
    </citation>
    <scope>NUCLEOTIDE SEQUENCE [LARGE SCALE GENOMIC DNA]</scope>
    <source>
        <strain evidence="4 5">P1</strain>
    </source>
</reference>
<comment type="catalytic activity">
    <reaction evidence="3">
        <text>alpha-L-fucose = beta-L-fucose</text>
        <dbReference type="Rhea" id="RHEA:25580"/>
        <dbReference type="ChEBI" id="CHEBI:42548"/>
        <dbReference type="ChEBI" id="CHEBI:42589"/>
        <dbReference type="EC" id="5.1.3.29"/>
    </reaction>
</comment>
<evidence type="ECO:0000313" key="5">
    <source>
        <dbReference type="Proteomes" id="UP000238589"/>
    </source>
</evidence>
<evidence type="ECO:0000256" key="1">
    <source>
        <dbReference type="ARBA" id="ARBA00000223"/>
    </source>
</evidence>
<keyword evidence="5" id="KW-1185">Reference proteome</keyword>
<dbReference type="GO" id="GO:0042806">
    <property type="term" value="F:fucose binding"/>
    <property type="evidence" value="ECO:0007669"/>
    <property type="project" value="TreeGrafter"/>
</dbReference>